<keyword evidence="6" id="KW-0813">Transport</keyword>
<dbReference type="PANTHER" id="PTHR19139:SF199">
    <property type="entry name" value="MIP17260P"/>
    <property type="match status" value="1"/>
</dbReference>
<accession>A0AAV0B7Y0</accession>
<evidence type="ECO:0000256" key="3">
    <source>
        <dbReference type="ARBA" id="ARBA00022692"/>
    </source>
</evidence>
<dbReference type="Proteomes" id="UP001153365">
    <property type="component" value="Unassembled WGS sequence"/>
</dbReference>
<proteinExistence type="inferred from homology"/>
<evidence type="ECO:0000256" key="6">
    <source>
        <dbReference type="RuleBase" id="RU000477"/>
    </source>
</evidence>
<reference evidence="8" key="1">
    <citation type="submission" date="2022-06" db="EMBL/GenBank/DDBJ databases">
        <authorList>
            <consortium name="SYNGENTA / RWTH Aachen University"/>
        </authorList>
    </citation>
    <scope>NUCLEOTIDE SEQUENCE</scope>
</reference>
<dbReference type="InterPro" id="IPR000425">
    <property type="entry name" value="MIP"/>
</dbReference>
<dbReference type="SUPFAM" id="SSF81338">
    <property type="entry name" value="Aquaporin-like"/>
    <property type="match status" value="1"/>
</dbReference>
<dbReference type="Pfam" id="PF00230">
    <property type="entry name" value="MIP"/>
    <property type="match status" value="1"/>
</dbReference>
<evidence type="ECO:0000313" key="9">
    <source>
        <dbReference type="Proteomes" id="UP001153365"/>
    </source>
</evidence>
<organism evidence="8 9">
    <name type="scientific">Phakopsora pachyrhizi</name>
    <name type="common">Asian soybean rust disease fungus</name>
    <dbReference type="NCBI Taxonomy" id="170000"/>
    <lineage>
        <taxon>Eukaryota</taxon>
        <taxon>Fungi</taxon>
        <taxon>Dikarya</taxon>
        <taxon>Basidiomycota</taxon>
        <taxon>Pucciniomycotina</taxon>
        <taxon>Pucciniomycetes</taxon>
        <taxon>Pucciniales</taxon>
        <taxon>Phakopsoraceae</taxon>
        <taxon>Phakopsora</taxon>
    </lineage>
</organism>
<feature type="transmembrane region" description="Helical" evidence="7">
    <location>
        <begin position="213"/>
        <end position="229"/>
    </location>
</feature>
<dbReference type="InterPro" id="IPR023271">
    <property type="entry name" value="Aquaporin-like"/>
</dbReference>
<dbReference type="EMBL" id="CALTRL010004425">
    <property type="protein sequence ID" value="CAH7683060.1"/>
    <property type="molecule type" value="Genomic_DNA"/>
</dbReference>
<feature type="transmembrane region" description="Helical" evidence="7">
    <location>
        <begin position="12"/>
        <end position="32"/>
    </location>
</feature>
<comment type="similarity">
    <text evidence="2 6">Belongs to the MIP/aquaporin (TC 1.A.8) family.</text>
</comment>
<feature type="transmembrane region" description="Helical" evidence="7">
    <location>
        <begin position="125"/>
        <end position="146"/>
    </location>
</feature>
<dbReference type="InterPro" id="IPR034294">
    <property type="entry name" value="Aquaporin_transptr"/>
</dbReference>
<feature type="transmembrane region" description="Helical" evidence="7">
    <location>
        <begin position="80"/>
        <end position="105"/>
    </location>
</feature>
<dbReference type="Gene3D" id="1.20.1080.10">
    <property type="entry name" value="Glycerol uptake facilitator protein"/>
    <property type="match status" value="1"/>
</dbReference>
<dbReference type="PANTHER" id="PTHR19139">
    <property type="entry name" value="AQUAPORIN TRANSPORTER"/>
    <property type="match status" value="1"/>
</dbReference>
<evidence type="ECO:0000256" key="4">
    <source>
        <dbReference type="ARBA" id="ARBA00022989"/>
    </source>
</evidence>
<comment type="caution">
    <text evidence="8">The sequence shown here is derived from an EMBL/GenBank/DDBJ whole genome shotgun (WGS) entry which is preliminary data.</text>
</comment>
<protein>
    <submittedName>
        <fullName evidence="8">Aquaporin-like protein</fullName>
    </submittedName>
</protein>
<dbReference type="AlphaFoldDB" id="A0AAV0B7Y0"/>
<dbReference type="GO" id="GO:0015250">
    <property type="term" value="F:water channel activity"/>
    <property type="evidence" value="ECO:0007669"/>
    <property type="project" value="TreeGrafter"/>
</dbReference>
<evidence type="ECO:0000256" key="1">
    <source>
        <dbReference type="ARBA" id="ARBA00004141"/>
    </source>
</evidence>
<evidence type="ECO:0000256" key="2">
    <source>
        <dbReference type="ARBA" id="ARBA00006175"/>
    </source>
</evidence>
<keyword evidence="9" id="KW-1185">Reference proteome</keyword>
<gene>
    <name evidence="8" type="ORF">PPACK8108_LOCUS16325</name>
</gene>
<sequence length="266" mass="27956">MLQIWKSAIFEGIGSAMLIWLVGITSMVFSMGNSIGTAFGLAFVYAFATALALYVLAPISGGHINPLITLAQMLGGSFPLIRGASYVVSQILGSMVGGAFVRAALGYKMAIATGNGGCVLKPEGSFTAGQAFALEFVAAFILLLLVNGTGIARSQAASHGRRLAPILFGLSVGLLNFATSGFAISHGYIGPTGYPNVCFGLASGIMVFESTHWVYWIPGFVAVIAWGLIERFLSPYEEIEELNSNGMGAFRTEERVTATDGKFGNV</sequence>
<evidence type="ECO:0000313" key="8">
    <source>
        <dbReference type="EMBL" id="CAH7683060.1"/>
    </source>
</evidence>
<dbReference type="GO" id="GO:0005886">
    <property type="term" value="C:plasma membrane"/>
    <property type="evidence" value="ECO:0007669"/>
    <property type="project" value="TreeGrafter"/>
</dbReference>
<name>A0AAV0B7Y0_PHAPC</name>
<keyword evidence="5 7" id="KW-0472">Membrane</keyword>
<evidence type="ECO:0000256" key="7">
    <source>
        <dbReference type="SAM" id="Phobius"/>
    </source>
</evidence>
<keyword evidence="4 7" id="KW-1133">Transmembrane helix</keyword>
<comment type="subcellular location">
    <subcellularLocation>
        <location evidence="1">Membrane</location>
        <topology evidence="1">Multi-pass membrane protein</topology>
    </subcellularLocation>
</comment>
<dbReference type="PRINTS" id="PR00783">
    <property type="entry name" value="MINTRINSICP"/>
</dbReference>
<feature type="transmembrane region" description="Helical" evidence="7">
    <location>
        <begin position="38"/>
        <end position="59"/>
    </location>
</feature>
<evidence type="ECO:0000256" key="5">
    <source>
        <dbReference type="ARBA" id="ARBA00023136"/>
    </source>
</evidence>
<feature type="transmembrane region" description="Helical" evidence="7">
    <location>
        <begin position="166"/>
        <end position="189"/>
    </location>
</feature>
<keyword evidence="3 6" id="KW-0812">Transmembrane</keyword>